<comment type="pathway">
    <text evidence="2">Glycerolipid metabolism; triacylglycerol biosynthesis.</text>
</comment>
<feature type="transmembrane region" description="Helical" evidence="14">
    <location>
        <begin position="9"/>
        <end position="26"/>
    </location>
</feature>
<dbReference type="SUPFAM" id="SSF69593">
    <property type="entry name" value="Glycerol-3-phosphate (1)-acyltransferase"/>
    <property type="match status" value="1"/>
</dbReference>
<keyword evidence="7 14" id="KW-0812">Transmembrane</keyword>
<dbReference type="Proteomes" id="UP001152798">
    <property type="component" value="Chromosome 5"/>
</dbReference>
<keyword evidence="16" id="KW-1185">Reference proteome</keyword>
<protein>
    <recommendedName>
        <fullName evidence="14">Acyltransferase</fullName>
        <ecNumber evidence="14">2.3.1.-</ecNumber>
    </recommendedName>
</protein>
<keyword evidence="8" id="KW-0319">Glycerol metabolism</keyword>
<comment type="similarity">
    <text evidence="4 14">Belongs to the diacylglycerol acyltransferase family.</text>
</comment>
<feature type="transmembrane region" description="Helical" evidence="14">
    <location>
        <begin position="32"/>
        <end position="55"/>
    </location>
</feature>
<evidence type="ECO:0000256" key="3">
    <source>
        <dbReference type="ARBA" id="ARBA00005189"/>
    </source>
</evidence>
<dbReference type="EMBL" id="OV725081">
    <property type="protein sequence ID" value="CAH1402343.1"/>
    <property type="molecule type" value="Genomic_DNA"/>
</dbReference>
<dbReference type="GO" id="GO:0004144">
    <property type="term" value="F:diacylglycerol O-acyltransferase activity"/>
    <property type="evidence" value="ECO:0007669"/>
    <property type="project" value="TreeGrafter"/>
</dbReference>
<dbReference type="PANTHER" id="PTHR12317:SF0">
    <property type="entry name" value="ACYLTRANSFERASE"/>
    <property type="match status" value="1"/>
</dbReference>
<keyword evidence="5" id="KW-0444">Lipid biosynthesis</keyword>
<keyword evidence="11" id="KW-0443">Lipid metabolism</keyword>
<evidence type="ECO:0000256" key="14">
    <source>
        <dbReference type="RuleBase" id="RU367023"/>
    </source>
</evidence>
<dbReference type="PANTHER" id="PTHR12317">
    <property type="entry name" value="DIACYLGLYCEROL O-ACYLTRANSFERASE"/>
    <property type="match status" value="1"/>
</dbReference>
<proteinExistence type="inferred from homology"/>
<dbReference type="GO" id="GO:0005789">
    <property type="term" value="C:endoplasmic reticulum membrane"/>
    <property type="evidence" value="ECO:0007669"/>
    <property type="project" value="UniProtKB-SubCell"/>
</dbReference>
<dbReference type="InterPro" id="IPR007130">
    <property type="entry name" value="DAGAT"/>
</dbReference>
<evidence type="ECO:0000313" key="15">
    <source>
        <dbReference type="EMBL" id="CAH1402343.1"/>
    </source>
</evidence>
<keyword evidence="6 14" id="KW-0808">Transferase</keyword>
<dbReference type="OrthoDB" id="264532at2759"/>
<accession>A0A9P0HGY9</accession>
<organism evidence="15 16">
    <name type="scientific">Nezara viridula</name>
    <name type="common">Southern green stink bug</name>
    <name type="synonym">Cimex viridulus</name>
    <dbReference type="NCBI Taxonomy" id="85310"/>
    <lineage>
        <taxon>Eukaryota</taxon>
        <taxon>Metazoa</taxon>
        <taxon>Ecdysozoa</taxon>
        <taxon>Arthropoda</taxon>
        <taxon>Hexapoda</taxon>
        <taxon>Insecta</taxon>
        <taxon>Pterygota</taxon>
        <taxon>Neoptera</taxon>
        <taxon>Paraneoptera</taxon>
        <taxon>Hemiptera</taxon>
        <taxon>Heteroptera</taxon>
        <taxon>Panheteroptera</taxon>
        <taxon>Pentatomomorpha</taxon>
        <taxon>Pentatomoidea</taxon>
        <taxon>Pentatomidae</taxon>
        <taxon>Pentatominae</taxon>
        <taxon>Nezara</taxon>
    </lineage>
</organism>
<sequence length="326" mass="37144">MDIKTKEQYIQLLCAAYWIVSYIILPSLSTGLLFYVALFTGYSHLAFLYMIWAFYDKETPFRGGRKISFLRKISFWKYFIDYFPIKLIKTADLNGDKNYIFCYYPHGVLPAGIFGCFGNELSSCKELFPDLNMHCTTLDINFNVPFYREWCMGIGGISSSKESIKYILDDKKKGNVAVIAVGGASESFFATPGPYRIILKNRRGFVKIALEQGANLVPVFGFGEIELFKQNNPPGSMLYKIQVMVKKYFGFAPLMPLGRGIFINKGLAPYNTPINVVVGKAIEVPKIIDPSNEDIEKYHSLFSEELVNLFNEYKDKYTENGELVIQ</sequence>
<evidence type="ECO:0000256" key="2">
    <source>
        <dbReference type="ARBA" id="ARBA00004771"/>
    </source>
</evidence>
<comment type="pathway">
    <text evidence="3">Lipid metabolism.</text>
</comment>
<evidence type="ECO:0000256" key="8">
    <source>
        <dbReference type="ARBA" id="ARBA00022798"/>
    </source>
</evidence>
<evidence type="ECO:0000256" key="13">
    <source>
        <dbReference type="ARBA" id="ARBA00023315"/>
    </source>
</evidence>
<keyword evidence="12 14" id="KW-0472">Membrane</keyword>
<evidence type="ECO:0000256" key="4">
    <source>
        <dbReference type="ARBA" id="ARBA00005420"/>
    </source>
</evidence>
<reference evidence="15" key="1">
    <citation type="submission" date="2022-01" db="EMBL/GenBank/DDBJ databases">
        <authorList>
            <person name="King R."/>
        </authorList>
    </citation>
    <scope>NUCLEOTIDE SEQUENCE</scope>
</reference>
<dbReference type="AlphaFoldDB" id="A0A9P0HGY9"/>
<evidence type="ECO:0000256" key="12">
    <source>
        <dbReference type="ARBA" id="ARBA00023136"/>
    </source>
</evidence>
<keyword evidence="9 14" id="KW-0256">Endoplasmic reticulum</keyword>
<evidence type="ECO:0000256" key="6">
    <source>
        <dbReference type="ARBA" id="ARBA00022679"/>
    </source>
</evidence>
<evidence type="ECO:0000256" key="10">
    <source>
        <dbReference type="ARBA" id="ARBA00022989"/>
    </source>
</evidence>
<dbReference type="EC" id="2.3.1.-" evidence="14"/>
<comment type="subcellular location">
    <subcellularLocation>
        <location evidence="1 14">Endoplasmic reticulum membrane</location>
        <topology evidence="1 14">Multi-pass membrane protein</topology>
    </subcellularLocation>
</comment>
<evidence type="ECO:0000256" key="5">
    <source>
        <dbReference type="ARBA" id="ARBA00022516"/>
    </source>
</evidence>
<dbReference type="CDD" id="cd07987">
    <property type="entry name" value="LPLAT_MGAT-like"/>
    <property type="match status" value="1"/>
</dbReference>
<evidence type="ECO:0000256" key="7">
    <source>
        <dbReference type="ARBA" id="ARBA00022692"/>
    </source>
</evidence>
<evidence type="ECO:0000256" key="9">
    <source>
        <dbReference type="ARBA" id="ARBA00022824"/>
    </source>
</evidence>
<dbReference type="GO" id="GO:0006071">
    <property type="term" value="P:glycerol metabolic process"/>
    <property type="evidence" value="ECO:0007669"/>
    <property type="project" value="UniProtKB-KW"/>
</dbReference>
<dbReference type="GO" id="GO:0019432">
    <property type="term" value="P:triglyceride biosynthetic process"/>
    <property type="evidence" value="ECO:0007669"/>
    <property type="project" value="TreeGrafter"/>
</dbReference>
<evidence type="ECO:0000313" key="16">
    <source>
        <dbReference type="Proteomes" id="UP001152798"/>
    </source>
</evidence>
<evidence type="ECO:0000256" key="11">
    <source>
        <dbReference type="ARBA" id="ARBA00023098"/>
    </source>
</evidence>
<dbReference type="Pfam" id="PF03982">
    <property type="entry name" value="DAGAT"/>
    <property type="match status" value="1"/>
</dbReference>
<keyword evidence="10 14" id="KW-1133">Transmembrane helix</keyword>
<gene>
    <name evidence="15" type="ORF">NEZAVI_LOCUS11182</name>
</gene>
<evidence type="ECO:0000256" key="1">
    <source>
        <dbReference type="ARBA" id="ARBA00004477"/>
    </source>
</evidence>
<keyword evidence="13" id="KW-0012">Acyltransferase</keyword>
<name>A0A9P0HGY9_NEZVI</name>